<evidence type="ECO:0000313" key="1">
    <source>
        <dbReference type="EMBL" id="MCC7661822.1"/>
    </source>
</evidence>
<dbReference type="EMBL" id="VOSO01000023">
    <property type="protein sequence ID" value="MCC7661822.1"/>
    <property type="molecule type" value="Genomic_DNA"/>
</dbReference>
<sequence length="207" mass="24490">MLRRYQVRNEWLALHDLDTFSVAARLIQRMLLEDVASTMKFLTTRLREGKAWYWIAEYVRLQLWQHGIVGDRAEHQREQWMERGNVVTLQKTMATRLNRPAITKKLPDFPLLYWYIWAWRDISGIQTVRKWVDRQVKKDEAFLSLLLQLRYHGTSSADGRYSALDLANISEFLGDVETVRGPIESIKQAGHLPERVEQVEQSISRRH</sequence>
<dbReference type="RefSeq" id="WP_197833197.1">
    <property type="nucleotide sequence ID" value="NZ_VOSN01000002.1"/>
</dbReference>
<comment type="caution">
    <text evidence="1">The sequence shown here is derived from an EMBL/GenBank/DDBJ whole genome shotgun (WGS) entry which is preliminary data.</text>
</comment>
<organism evidence="1 2">
    <name type="scientific">Serratia montpellierensis</name>
    <dbReference type="NCBI Taxonomy" id="2598730"/>
    <lineage>
        <taxon>Bacteria</taxon>
        <taxon>Pseudomonadati</taxon>
        <taxon>Pseudomonadota</taxon>
        <taxon>Gammaproteobacteria</taxon>
        <taxon>Enterobacterales</taxon>
        <taxon>Yersiniaceae</taxon>
        <taxon>Serratia</taxon>
    </lineage>
</organism>
<reference evidence="1 2" key="1">
    <citation type="submission" date="2019-08" db="EMBL/GenBank/DDBJ databases">
        <title>Genome sequencing of Psyttalia spp.-associated microbial isolates reveals a potentially novel species in the Serratia genus.</title>
        <authorList>
            <person name="Tannieres-Laurent M."/>
            <person name="Sparks M.E."/>
            <person name="Blackburn M.B."/>
            <person name="Gundersen-Rindal D.E."/>
            <person name="Bon M.-C."/>
        </authorList>
    </citation>
    <scope>NUCLEOTIDE SEQUENCE [LARGE SCALE GENOMIC DNA]</scope>
    <source>
        <strain evidence="2">Pon4B</strain>
    </source>
</reference>
<name>A0ABS8JCS5_9GAMM</name>
<dbReference type="Proteomes" id="UP001199135">
    <property type="component" value="Unassembled WGS sequence"/>
</dbReference>
<gene>
    <name evidence="1" type="ORF">FUU20_24265</name>
</gene>
<keyword evidence="2" id="KW-1185">Reference proteome</keyword>
<accession>A0ABS8JCS5</accession>
<proteinExistence type="predicted"/>
<protein>
    <submittedName>
        <fullName evidence="1">PifA</fullName>
    </submittedName>
</protein>
<evidence type="ECO:0000313" key="2">
    <source>
        <dbReference type="Proteomes" id="UP001199135"/>
    </source>
</evidence>